<comment type="function">
    <text evidence="9 12">Part of the Sec protein translocase complex. Interacts with the SecYEG preprotein conducting channel. SecDF uses the proton motive force (PMF) to complete protein translocation after the ATP-dependent function of SecA.</text>
</comment>
<evidence type="ECO:0000256" key="6">
    <source>
        <dbReference type="ARBA" id="ARBA00022989"/>
    </source>
</evidence>
<keyword evidence="5 12" id="KW-0653">Protein transport</keyword>
<proteinExistence type="inferred from homology"/>
<evidence type="ECO:0000256" key="1">
    <source>
        <dbReference type="ARBA" id="ARBA00004651"/>
    </source>
</evidence>
<gene>
    <name evidence="12 14" type="primary">secF</name>
    <name evidence="14" type="ORF">H4Q31_09945</name>
</gene>
<dbReference type="InterPro" id="IPR055344">
    <property type="entry name" value="SecD_SecF_C_bact"/>
</dbReference>
<dbReference type="AlphaFoldDB" id="A0A841TBY7"/>
<comment type="similarity">
    <text evidence="10">In the C-terminal section; belongs to the SecD/SecF family. SecF subfamily.</text>
</comment>
<evidence type="ECO:0000259" key="13">
    <source>
        <dbReference type="Pfam" id="PF02355"/>
    </source>
</evidence>
<dbReference type="PANTHER" id="PTHR30081">
    <property type="entry name" value="PROTEIN-EXPORT MEMBRANE PROTEIN SEC"/>
    <property type="match status" value="1"/>
</dbReference>
<keyword evidence="7 12" id="KW-0811">Translocation</keyword>
<dbReference type="NCBIfam" id="TIGR00916">
    <property type="entry name" value="2A0604s01"/>
    <property type="match status" value="1"/>
</dbReference>
<protein>
    <recommendedName>
        <fullName evidence="12">Protein-export membrane protein SecF</fullName>
    </recommendedName>
</protein>
<keyword evidence="3 12" id="KW-1003">Cell membrane</keyword>
<dbReference type="InterPro" id="IPR022645">
    <property type="entry name" value="SecD/SecF_bac"/>
</dbReference>
<feature type="transmembrane region" description="Helical" evidence="12">
    <location>
        <begin position="236"/>
        <end position="257"/>
    </location>
</feature>
<dbReference type="FunFam" id="1.20.1640.10:FF:000024">
    <property type="entry name" value="Multifunctional fusion protein"/>
    <property type="match status" value="1"/>
</dbReference>
<evidence type="ECO:0000256" key="5">
    <source>
        <dbReference type="ARBA" id="ARBA00022927"/>
    </source>
</evidence>
<evidence type="ECO:0000256" key="4">
    <source>
        <dbReference type="ARBA" id="ARBA00022692"/>
    </source>
</evidence>
<evidence type="ECO:0000256" key="2">
    <source>
        <dbReference type="ARBA" id="ARBA00022448"/>
    </source>
</evidence>
<name>A0A841TBY7_9BACL</name>
<dbReference type="EMBL" id="JACJVN010000033">
    <property type="protein sequence ID" value="MBB6677646.1"/>
    <property type="molecule type" value="Genomic_DNA"/>
</dbReference>
<evidence type="ECO:0000313" key="15">
    <source>
        <dbReference type="Proteomes" id="UP000574133"/>
    </source>
</evidence>
<dbReference type="InterPro" id="IPR005665">
    <property type="entry name" value="SecF_bac"/>
</dbReference>
<dbReference type="GO" id="GO:0015450">
    <property type="term" value="F:protein-transporting ATPase activity"/>
    <property type="evidence" value="ECO:0007669"/>
    <property type="project" value="InterPro"/>
</dbReference>
<dbReference type="GO" id="GO:0043952">
    <property type="term" value="P:protein transport by the Sec complex"/>
    <property type="evidence" value="ECO:0007669"/>
    <property type="project" value="UniProtKB-UniRule"/>
</dbReference>
<keyword evidence="8 12" id="KW-0472">Membrane</keyword>
<evidence type="ECO:0000313" key="14">
    <source>
        <dbReference type="EMBL" id="MBB6677646.1"/>
    </source>
</evidence>
<evidence type="ECO:0000256" key="10">
    <source>
        <dbReference type="ARBA" id="ARBA00060856"/>
    </source>
</evidence>
<dbReference type="RefSeq" id="WP_185178917.1">
    <property type="nucleotide sequence ID" value="NZ_CBCSEP010000005.1"/>
</dbReference>
<dbReference type="Pfam" id="PF02355">
    <property type="entry name" value="SecD_SecF_C"/>
    <property type="match status" value="1"/>
</dbReference>
<dbReference type="HAMAP" id="MF_01464_B">
    <property type="entry name" value="SecF_B"/>
    <property type="match status" value="1"/>
</dbReference>
<dbReference type="InterPro" id="IPR022813">
    <property type="entry name" value="SecD/SecF_arch_bac"/>
</dbReference>
<dbReference type="NCBIfam" id="TIGR00966">
    <property type="entry name" value="transloc_SecF"/>
    <property type="match status" value="1"/>
</dbReference>
<comment type="caution">
    <text evidence="14">The sequence shown here is derived from an EMBL/GenBank/DDBJ whole genome shotgun (WGS) entry which is preliminary data.</text>
</comment>
<feature type="transmembrane region" description="Helical" evidence="12">
    <location>
        <begin position="181"/>
        <end position="202"/>
    </location>
</feature>
<evidence type="ECO:0000256" key="7">
    <source>
        <dbReference type="ARBA" id="ARBA00023010"/>
    </source>
</evidence>
<keyword evidence="4 12" id="KW-0812">Transmembrane</keyword>
<organism evidence="14 15">
    <name type="scientific">Cohnella lubricantis</name>
    <dbReference type="NCBI Taxonomy" id="2163172"/>
    <lineage>
        <taxon>Bacteria</taxon>
        <taxon>Bacillati</taxon>
        <taxon>Bacillota</taxon>
        <taxon>Bacilli</taxon>
        <taxon>Bacillales</taxon>
        <taxon>Paenibacillaceae</taxon>
        <taxon>Cohnella</taxon>
    </lineage>
</organism>
<sequence length="302" mass="34048">MRYSFRNFDFVKASKGFFIFSIVLTLLGIASLSIFGLNYGIDFQSGSSVDITTSKHVDKTQAEDFFKGESLGEFTFTTGDDRFSVRFKDALDESQQLKLENDFKSKFDDKASFEINIVDVDIAKEQERNALYGMLIACIGIVIYVAIRFEWRFAVSSVIALAHDAFLVITMFSLFRLEVNLPFILAILTIIGYSINDTVVIFDRIRENLRFAKIKGPDDLKELVNTSVRQTLTRSINTVATVLFASLCLFAFGSISIKMFSLAMLFGLFFGAYSSIFIASPLWLMLRKRAKPKKAVKVQSAP</sequence>
<evidence type="ECO:0000256" key="8">
    <source>
        <dbReference type="ARBA" id="ARBA00023136"/>
    </source>
</evidence>
<evidence type="ECO:0000256" key="12">
    <source>
        <dbReference type="HAMAP-Rule" id="MF_01464"/>
    </source>
</evidence>
<dbReference type="Pfam" id="PF07549">
    <property type="entry name" value="Sec_GG"/>
    <property type="match status" value="1"/>
</dbReference>
<feature type="transmembrane region" description="Helical" evidence="12">
    <location>
        <begin position="263"/>
        <end position="284"/>
    </location>
</feature>
<dbReference type="GO" id="GO:0005886">
    <property type="term" value="C:plasma membrane"/>
    <property type="evidence" value="ECO:0007669"/>
    <property type="project" value="UniProtKB-SubCell"/>
</dbReference>
<comment type="similarity">
    <text evidence="11">In the N-terminal section; belongs to the SecD/SecF family. SecD subfamily.</text>
</comment>
<dbReference type="SUPFAM" id="SSF82866">
    <property type="entry name" value="Multidrug efflux transporter AcrB transmembrane domain"/>
    <property type="match status" value="1"/>
</dbReference>
<feature type="transmembrane region" description="Helical" evidence="12">
    <location>
        <begin position="16"/>
        <end position="37"/>
    </location>
</feature>
<dbReference type="PRINTS" id="PR01755">
    <property type="entry name" value="SECFTRNLCASE"/>
</dbReference>
<feature type="transmembrane region" description="Helical" evidence="12">
    <location>
        <begin position="130"/>
        <end position="147"/>
    </location>
</feature>
<dbReference type="Proteomes" id="UP000574133">
    <property type="component" value="Unassembled WGS sequence"/>
</dbReference>
<feature type="domain" description="Protein export membrane protein SecD/SecF C-terminal" evidence="13">
    <location>
        <begin position="100"/>
        <end position="288"/>
    </location>
</feature>
<dbReference type="InterPro" id="IPR048634">
    <property type="entry name" value="SecD_SecF_C"/>
</dbReference>
<comment type="subcellular location">
    <subcellularLocation>
        <location evidence="1 12">Cell membrane</location>
        <topology evidence="1 12">Multi-pass membrane protein</topology>
    </subcellularLocation>
</comment>
<dbReference type="GO" id="GO:0065002">
    <property type="term" value="P:intracellular protein transmembrane transport"/>
    <property type="evidence" value="ECO:0007669"/>
    <property type="project" value="UniProtKB-UniRule"/>
</dbReference>
<keyword evidence="2 12" id="KW-0813">Transport</keyword>
<dbReference type="Gene3D" id="1.20.1640.10">
    <property type="entry name" value="Multidrug efflux transporter AcrB transmembrane domain"/>
    <property type="match status" value="1"/>
</dbReference>
<evidence type="ECO:0000256" key="9">
    <source>
        <dbReference type="ARBA" id="ARBA00059018"/>
    </source>
</evidence>
<accession>A0A841TBY7</accession>
<reference evidence="14 15" key="1">
    <citation type="submission" date="2020-08" db="EMBL/GenBank/DDBJ databases">
        <title>Cohnella phylogeny.</title>
        <authorList>
            <person name="Dunlap C."/>
        </authorList>
    </citation>
    <scope>NUCLEOTIDE SEQUENCE [LARGE SCALE GENOMIC DNA]</scope>
    <source>
        <strain evidence="14 15">DSM 103658</strain>
    </source>
</reference>
<evidence type="ECO:0000256" key="3">
    <source>
        <dbReference type="ARBA" id="ARBA00022475"/>
    </source>
</evidence>
<feature type="transmembrane region" description="Helical" evidence="12">
    <location>
        <begin position="154"/>
        <end position="175"/>
    </location>
</feature>
<comment type="similarity">
    <text evidence="12">Belongs to the SecD/SecF family. SecF subfamily.</text>
</comment>
<keyword evidence="6 12" id="KW-1133">Transmembrane helix</keyword>
<dbReference type="GO" id="GO:0006605">
    <property type="term" value="P:protein targeting"/>
    <property type="evidence" value="ECO:0007669"/>
    <property type="project" value="UniProtKB-UniRule"/>
</dbReference>
<comment type="subunit">
    <text evidence="12">Forms a complex with SecD. Part of the essential Sec protein translocation apparatus which comprises SecA, SecYEG and auxiliary proteins SecDF. Other proteins may also be involved.</text>
</comment>
<dbReference type="PANTHER" id="PTHR30081:SF8">
    <property type="entry name" value="PROTEIN TRANSLOCASE SUBUNIT SECF"/>
    <property type="match status" value="1"/>
</dbReference>
<dbReference type="InterPro" id="IPR022646">
    <property type="entry name" value="SecD/SecF_CS"/>
</dbReference>
<keyword evidence="15" id="KW-1185">Reference proteome</keyword>
<evidence type="ECO:0000256" key="11">
    <source>
        <dbReference type="ARBA" id="ARBA00061053"/>
    </source>
</evidence>